<dbReference type="InParanoid" id="A0A2G5DW45"/>
<dbReference type="InterPro" id="IPR011990">
    <property type="entry name" value="TPR-like_helical_dom_sf"/>
</dbReference>
<dbReference type="GO" id="GO:0008270">
    <property type="term" value="F:zinc ion binding"/>
    <property type="evidence" value="ECO:0007669"/>
    <property type="project" value="InterPro"/>
</dbReference>
<reference evidence="4 5" key="1">
    <citation type="submission" date="2017-09" db="EMBL/GenBank/DDBJ databases">
        <title>WGS assembly of Aquilegia coerulea Goldsmith.</title>
        <authorList>
            <person name="Hodges S."/>
            <person name="Kramer E."/>
            <person name="Nordborg M."/>
            <person name="Tomkins J."/>
            <person name="Borevitz J."/>
            <person name="Derieg N."/>
            <person name="Yan J."/>
            <person name="Mihaltcheva S."/>
            <person name="Hayes R.D."/>
            <person name="Rokhsar D."/>
        </authorList>
    </citation>
    <scope>NUCLEOTIDE SEQUENCE [LARGE SCALE GENOMIC DNA]</scope>
    <source>
        <strain evidence="5">cv. Goldsmith</strain>
    </source>
</reference>
<dbReference type="InterPro" id="IPR002885">
    <property type="entry name" value="PPR_rpt"/>
</dbReference>
<dbReference type="FunFam" id="1.25.40.10:FF:000031">
    <property type="entry name" value="Pentatricopeptide repeat-containing protein mitochondrial"/>
    <property type="match status" value="1"/>
</dbReference>
<dbReference type="NCBIfam" id="TIGR00756">
    <property type="entry name" value="PPR"/>
    <property type="match status" value="4"/>
</dbReference>
<dbReference type="InterPro" id="IPR046848">
    <property type="entry name" value="E_motif"/>
</dbReference>
<feature type="repeat" description="PPR" evidence="2">
    <location>
        <begin position="275"/>
        <end position="309"/>
    </location>
</feature>
<dbReference type="STRING" id="218851.A0A2G5DW45"/>
<proteinExistence type="predicted"/>
<feature type="repeat" description="PPR" evidence="2">
    <location>
        <begin position="376"/>
        <end position="410"/>
    </location>
</feature>
<dbReference type="Proteomes" id="UP000230069">
    <property type="component" value="Unassembled WGS sequence"/>
</dbReference>
<dbReference type="AlphaFoldDB" id="A0A2G5DW45"/>
<sequence length="686" mass="77309">MSLLERYRISKLLKICSRQLLLKQGFQIHATATQMGFSADLIVNNDLIDMYAKCGMLTMAHLVFDNMRERNVVSWTALMTGYLSHGNAMASLSLFCKMGYSGIKPNEFTFSTSLKACTFLGVPENGMQVHLLCTKTGFESMPVVGNSIIDMYSKFGKVGEASRLFDQMPFKSLISWNVMIAGYAHEGYGKKSLFLFSRMQEQGEIPDEYTFVSLLKACSGHGAICEGRQIHASLVTRGFQISGMTILASALVDCYVKCRCVFEARQVFNQIVRKNVICWTALIVGCSQEGNIHDAMDLFKQIRKTEVQVDSFILSTMISIFADFSLVEQGKQIHSYTIKVSSGLDLSVANSLIDMYLKCGLTEEAKRRFHEISNPSVVSWTAMITGYGKHGHGSEAINLFKQMQLESIDPDDVTYLAVLSACSHAGLTEEGCKYFSRLCEDHKVRPKIEHYACMVDLLGRAGRLEEAKNLIENLPLKPNAGIWQTLLGACRVHKNLKLGREVGKTLLSLDGENPVNYVMLSNIYAEAGEWKDYERIREVMKGKGLKKEAGCSWIEINKEVHYFYGGDNNHPLTERIHEMLKDMERRMKEETGYVYKVRFALHDVEEESKEDSLRVHSEKLAIGLGLVCGAFDNGGVMRIFKNLRVCGDCHEFIKVLSRVVKKVFVVRDANRFHKFEDGLCSCGDYW</sequence>
<evidence type="ECO:0000256" key="2">
    <source>
        <dbReference type="PROSITE-ProRule" id="PRU00708"/>
    </source>
</evidence>
<dbReference type="FunFam" id="1.25.40.10:FF:000366">
    <property type="entry name" value="Pentatricopeptide (PPR) repeat-containing protein"/>
    <property type="match status" value="1"/>
</dbReference>
<dbReference type="InterPro" id="IPR032867">
    <property type="entry name" value="DYW_dom"/>
</dbReference>
<dbReference type="Pfam" id="PF01535">
    <property type="entry name" value="PPR"/>
    <property type="match status" value="5"/>
</dbReference>
<dbReference type="PANTHER" id="PTHR24015">
    <property type="entry name" value="OS07G0578800 PROTEIN-RELATED"/>
    <property type="match status" value="1"/>
</dbReference>
<evidence type="ECO:0000256" key="1">
    <source>
        <dbReference type="ARBA" id="ARBA00022737"/>
    </source>
</evidence>
<dbReference type="Pfam" id="PF13041">
    <property type="entry name" value="PPR_2"/>
    <property type="match status" value="3"/>
</dbReference>
<keyword evidence="1" id="KW-0677">Repeat</keyword>
<dbReference type="Pfam" id="PF14432">
    <property type="entry name" value="DYW_deaminase"/>
    <property type="match status" value="1"/>
</dbReference>
<dbReference type="Gene3D" id="1.25.40.10">
    <property type="entry name" value="Tetratricopeptide repeat domain"/>
    <property type="match status" value="4"/>
</dbReference>
<dbReference type="Pfam" id="PF20431">
    <property type="entry name" value="E_motif"/>
    <property type="match status" value="1"/>
</dbReference>
<organism evidence="4 5">
    <name type="scientific">Aquilegia coerulea</name>
    <name type="common">Rocky mountain columbine</name>
    <dbReference type="NCBI Taxonomy" id="218851"/>
    <lineage>
        <taxon>Eukaryota</taxon>
        <taxon>Viridiplantae</taxon>
        <taxon>Streptophyta</taxon>
        <taxon>Embryophyta</taxon>
        <taxon>Tracheophyta</taxon>
        <taxon>Spermatophyta</taxon>
        <taxon>Magnoliopsida</taxon>
        <taxon>Ranunculales</taxon>
        <taxon>Ranunculaceae</taxon>
        <taxon>Thalictroideae</taxon>
        <taxon>Aquilegia</taxon>
    </lineage>
</organism>
<dbReference type="GO" id="GO:0003723">
    <property type="term" value="F:RNA binding"/>
    <property type="evidence" value="ECO:0007669"/>
    <property type="project" value="InterPro"/>
</dbReference>
<dbReference type="FunFam" id="1.25.40.10:FF:000144">
    <property type="entry name" value="Pentatricopeptide repeat-containing protein, mitochondrial"/>
    <property type="match status" value="1"/>
</dbReference>
<name>A0A2G5DW45_AQUCA</name>
<protein>
    <recommendedName>
        <fullName evidence="3">DYW domain-containing protein</fullName>
    </recommendedName>
</protein>
<feature type="repeat" description="PPR" evidence="2">
    <location>
        <begin position="71"/>
        <end position="105"/>
    </location>
</feature>
<dbReference type="PROSITE" id="PS51375">
    <property type="entry name" value="PPR"/>
    <property type="match status" value="4"/>
</dbReference>
<gene>
    <name evidence="4" type="ORF">AQUCO_01400385v1</name>
</gene>
<accession>A0A2G5DW45</accession>
<feature type="domain" description="DYW" evidence="3">
    <location>
        <begin position="592"/>
        <end position="686"/>
    </location>
</feature>
<dbReference type="PANTHER" id="PTHR24015:SF2033">
    <property type="entry name" value="PENTATRICOPEPTIDE REPEAT-CONTAINING PROTEIN"/>
    <property type="match status" value="1"/>
</dbReference>
<feature type="repeat" description="PPR" evidence="2">
    <location>
        <begin position="172"/>
        <end position="206"/>
    </location>
</feature>
<dbReference type="EMBL" id="KZ305031">
    <property type="protein sequence ID" value="PIA47738.1"/>
    <property type="molecule type" value="Genomic_DNA"/>
</dbReference>
<dbReference type="GO" id="GO:0009451">
    <property type="term" value="P:RNA modification"/>
    <property type="evidence" value="ECO:0007669"/>
    <property type="project" value="InterPro"/>
</dbReference>
<dbReference type="FunCoup" id="A0A2G5DW45">
    <property type="interactions" value="213"/>
</dbReference>
<evidence type="ECO:0000313" key="4">
    <source>
        <dbReference type="EMBL" id="PIA47738.1"/>
    </source>
</evidence>
<dbReference type="OrthoDB" id="185373at2759"/>
<dbReference type="InterPro" id="IPR046960">
    <property type="entry name" value="PPR_At4g14850-like_plant"/>
</dbReference>
<evidence type="ECO:0000259" key="3">
    <source>
        <dbReference type="Pfam" id="PF14432"/>
    </source>
</evidence>
<dbReference type="FunFam" id="1.25.40.10:FF:001320">
    <property type="entry name" value="Pentatricopeptide repeat-containing protein At5g39350"/>
    <property type="match status" value="1"/>
</dbReference>
<evidence type="ECO:0000313" key="5">
    <source>
        <dbReference type="Proteomes" id="UP000230069"/>
    </source>
</evidence>
<keyword evidence="5" id="KW-1185">Reference proteome</keyword>